<organism evidence="2 3">
    <name type="scientific">Nonomuraea longicatena</name>
    <dbReference type="NCBI Taxonomy" id="83682"/>
    <lineage>
        <taxon>Bacteria</taxon>
        <taxon>Bacillati</taxon>
        <taxon>Actinomycetota</taxon>
        <taxon>Actinomycetes</taxon>
        <taxon>Streptosporangiales</taxon>
        <taxon>Streptosporangiaceae</taxon>
        <taxon>Nonomuraea</taxon>
    </lineage>
</organism>
<sequence>MTGRKFSARTLDPGALKSFAHPLRLRMYEELERSGPSTATQLAARLGENTGATSYHLRELARHGMIEQAEGLGRGKERYWRIVPGGFSYGSAGAGDDEETKGALQALVDDLLRQRAEELARWTREHDPGSAWTAAGGLGRRALRLTPEETAEMRDAVLGILQTYRTMSDEREMGRPAPGTARVIVHFDVLPQEP</sequence>
<dbReference type="RefSeq" id="WP_343949975.1">
    <property type="nucleotide sequence ID" value="NZ_BAAAHQ010000010.1"/>
</dbReference>
<dbReference type="Pfam" id="PF12840">
    <property type="entry name" value="HTH_20"/>
    <property type="match status" value="1"/>
</dbReference>
<name>A0ABP3ZSE7_9ACTN</name>
<dbReference type="SMART" id="SM00418">
    <property type="entry name" value="HTH_ARSR"/>
    <property type="match status" value="1"/>
</dbReference>
<comment type="caution">
    <text evidence="2">The sequence shown here is derived from an EMBL/GenBank/DDBJ whole genome shotgun (WGS) entry which is preliminary data.</text>
</comment>
<evidence type="ECO:0000313" key="2">
    <source>
        <dbReference type="EMBL" id="GAA0924472.1"/>
    </source>
</evidence>
<gene>
    <name evidence="2" type="ORF">GCM10009560_25170</name>
</gene>
<dbReference type="CDD" id="cd00090">
    <property type="entry name" value="HTH_ARSR"/>
    <property type="match status" value="1"/>
</dbReference>
<reference evidence="3" key="1">
    <citation type="journal article" date="2019" name="Int. J. Syst. Evol. Microbiol.">
        <title>The Global Catalogue of Microorganisms (GCM) 10K type strain sequencing project: providing services to taxonomists for standard genome sequencing and annotation.</title>
        <authorList>
            <consortium name="The Broad Institute Genomics Platform"/>
            <consortium name="The Broad Institute Genome Sequencing Center for Infectious Disease"/>
            <person name="Wu L."/>
            <person name="Ma J."/>
        </authorList>
    </citation>
    <scope>NUCLEOTIDE SEQUENCE [LARGE SCALE GENOMIC DNA]</scope>
    <source>
        <strain evidence="3">JCM 11136</strain>
    </source>
</reference>
<dbReference type="InterPro" id="IPR036388">
    <property type="entry name" value="WH-like_DNA-bd_sf"/>
</dbReference>
<dbReference type="Proteomes" id="UP001501578">
    <property type="component" value="Unassembled WGS sequence"/>
</dbReference>
<evidence type="ECO:0000259" key="1">
    <source>
        <dbReference type="SMART" id="SM00418"/>
    </source>
</evidence>
<dbReference type="Gene3D" id="1.10.10.10">
    <property type="entry name" value="Winged helix-like DNA-binding domain superfamily/Winged helix DNA-binding domain"/>
    <property type="match status" value="1"/>
</dbReference>
<proteinExistence type="predicted"/>
<evidence type="ECO:0000313" key="3">
    <source>
        <dbReference type="Proteomes" id="UP001501578"/>
    </source>
</evidence>
<dbReference type="EMBL" id="BAAAHQ010000010">
    <property type="protein sequence ID" value="GAA0924472.1"/>
    <property type="molecule type" value="Genomic_DNA"/>
</dbReference>
<dbReference type="SUPFAM" id="SSF46785">
    <property type="entry name" value="Winged helix' DNA-binding domain"/>
    <property type="match status" value="1"/>
</dbReference>
<keyword evidence="3" id="KW-1185">Reference proteome</keyword>
<dbReference type="InterPro" id="IPR036390">
    <property type="entry name" value="WH_DNA-bd_sf"/>
</dbReference>
<dbReference type="InterPro" id="IPR011991">
    <property type="entry name" value="ArsR-like_HTH"/>
</dbReference>
<accession>A0ABP3ZSE7</accession>
<dbReference type="InterPro" id="IPR001845">
    <property type="entry name" value="HTH_ArsR_DNA-bd_dom"/>
</dbReference>
<feature type="domain" description="HTH arsR-type" evidence="1">
    <location>
        <begin position="14"/>
        <end position="109"/>
    </location>
</feature>
<protein>
    <submittedName>
        <fullName evidence="2">Helix-turn-helix domain-containing protein</fullName>
    </submittedName>
</protein>